<reference evidence="2" key="1">
    <citation type="submission" date="2024-06" db="EMBL/GenBank/DDBJ databases">
        <authorList>
            <person name="Ryan C."/>
        </authorList>
    </citation>
    <scope>NUCLEOTIDE SEQUENCE [LARGE SCALE GENOMIC DNA]</scope>
</reference>
<keyword evidence="2" id="KW-1185">Reference proteome</keyword>
<dbReference type="Proteomes" id="UP001497457">
    <property type="component" value="Chromosome 4rd"/>
</dbReference>
<name>A0ABC9EJQ4_9POAL</name>
<evidence type="ECO:0000313" key="2">
    <source>
        <dbReference type="Proteomes" id="UP001497457"/>
    </source>
</evidence>
<dbReference type="EMBL" id="OZ075114">
    <property type="protein sequence ID" value="CAL5058541.1"/>
    <property type="molecule type" value="Genomic_DNA"/>
</dbReference>
<accession>A0ABC9EJQ4</accession>
<reference evidence="1 2" key="2">
    <citation type="submission" date="2024-10" db="EMBL/GenBank/DDBJ databases">
        <authorList>
            <person name="Ryan C."/>
        </authorList>
    </citation>
    <scope>NUCLEOTIDE SEQUENCE [LARGE SCALE GENOMIC DNA]</scope>
</reference>
<sequence length="117" mass="13270">MVLDKDSKELMCPNGSDYDGSHPSFADPVISTRGGFSCVKQELEPHEETGGTLVETGELKILWKHGVLRKLKMSFARLCMCHKHLKVICSSSQYMALSHQIFCKKLQTELKDQRLQM</sequence>
<evidence type="ECO:0000313" key="1">
    <source>
        <dbReference type="EMBL" id="CAL5058541.1"/>
    </source>
</evidence>
<proteinExistence type="predicted"/>
<organism evidence="1 2">
    <name type="scientific">Urochloa decumbens</name>
    <dbReference type="NCBI Taxonomy" id="240449"/>
    <lineage>
        <taxon>Eukaryota</taxon>
        <taxon>Viridiplantae</taxon>
        <taxon>Streptophyta</taxon>
        <taxon>Embryophyta</taxon>
        <taxon>Tracheophyta</taxon>
        <taxon>Spermatophyta</taxon>
        <taxon>Magnoliopsida</taxon>
        <taxon>Liliopsida</taxon>
        <taxon>Poales</taxon>
        <taxon>Poaceae</taxon>
        <taxon>PACMAD clade</taxon>
        <taxon>Panicoideae</taxon>
        <taxon>Panicodae</taxon>
        <taxon>Paniceae</taxon>
        <taxon>Melinidinae</taxon>
        <taxon>Urochloa</taxon>
    </lineage>
</organism>
<gene>
    <name evidence="1" type="ORF">URODEC1_LOCUS96224</name>
</gene>
<protein>
    <submittedName>
        <fullName evidence="1">Uncharacterized protein</fullName>
    </submittedName>
</protein>
<dbReference type="AlphaFoldDB" id="A0ABC9EJQ4"/>